<evidence type="ECO:0000259" key="9">
    <source>
        <dbReference type="Pfam" id="PF12704"/>
    </source>
</evidence>
<feature type="domain" description="MacB-like periplasmic core" evidence="9">
    <location>
        <begin position="16"/>
        <end position="230"/>
    </location>
</feature>
<dbReference type="InterPro" id="IPR003838">
    <property type="entry name" value="ABC3_permease_C"/>
</dbReference>
<evidence type="ECO:0000313" key="10">
    <source>
        <dbReference type="EMBL" id="GFK92812.1"/>
    </source>
</evidence>
<dbReference type="Pfam" id="PF02687">
    <property type="entry name" value="FtsX"/>
    <property type="match status" value="1"/>
</dbReference>
<keyword evidence="6 7" id="KW-0472">Membrane</keyword>
<evidence type="ECO:0000256" key="2">
    <source>
        <dbReference type="ARBA" id="ARBA00022448"/>
    </source>
</evidence>
<dbReference type="InterPro" id="IPR025857">
    <property type="entry name" value="MacB_PCD"/>
</dbReference>
<feature type="domain" description="ABC3 transporter permease C-terminal" evidence="8">
    <location>
        <begin position="262"/>
        <end position="371"/>
    </location>
</feature>
<gene>
    <name evidence="10" type="ORF">NNJEOMEG_00639</name>
</gene>
<dbReference type="Pfam" id="PF12704">
    <property type="entry name" value="MacB_PCD"/>
    <property type="match status" value="1"/>
</dbReference>
<feature type="transmembrane region" description="Helical" evidence="7">
    <location>
        <begin position="12"/>
        <end position="36"/>
    </location>
</feature>
<dbReference type="RefSeq" id="WP_173081255.1">
    <property type="nucleotide sequence ID" value="NZ_BLTE01000002.1"/>
</dbReference>
<keyword evidence="4 7" id="KW-0812">Transmembrane</keyword>
<feature type="transmembrane region" description="Helical" evidence="7">
    <location>
        <begin position="346"/>
        <end position="367"/>
    </location>
</feature>
<keyword evidence="3" id="KW-1003">Cell membrane</keyword>
<name>A0A6V8LJ96_9BACT</name>
<evidence type="ECO:0000313" key="11">
    <source>
        <dbReference type="Proteomes" id="UP000494245"/>
    </source>
</evidence>
<evidence type="ECO:0000259" key="8">
    <source>
        <dbReference type="Pfam" id="PF02687"/>
    </source>
</evidence>
<dbReference type="PANTHER" id="PTHR43738">
    <property type="entry name" value="ABC TRANSPORTER, MEMBRANE PROTEIN"/>
    <property type="match status" value="1"/>
</dbReference>
<protein>
    <submittedName>
        <fullName evidence="10">Putative ABC transporter permease</fullName>
    </submittedName>
</protein>
<dbReference type="PANTHER" id="PTHR43738:SF1">
    <property type="entry name" value="HEMIN TRANSPORT SYSTEM PERMEASE PROTEIN HRTB-RELATED"/>
    <property type="match status" value="1"/>
</dbReference>
<feature type="transmembrane region" description="Helical" evidence="7">
    <location>
        <begin position="260"/>
        <end position="282"/>
    </location>
</feature>
<accession>A0A6V8LJ96</accession>
<comment type="caution">
    <text evidence="10">The sequence shown here is derived from an EMBL/GenBank/DDBJ whole genome shotgun (WGS) entry which is preliminary data.</text>
</comment>
<dbReference type="AlphaFoldDB" id="A0A6V8LJ96"/>
<evidence type="ECO:0000256" key="7">
    <source>
        <dbReference type="SAM" id="Phobius"/>
    </source>
</evidence>
<evidence type="ECO:0000256" key="6">
    <source>
        <dbReference type="ARBA" id="ARBA00023136"/>
    </source>
</evidence>
<keyword evidence="11" id="KW-1185">Reference proteome</keyword>
<proteinExistence type="predicted"/>
<dbReference type="GO" id="GO:0005886">
    <property type="term" value="C:plasma membrane"/>
    <property type="evidence" value="ECO:0007669"/>
    <property type="project" value="UniProtKB-SubCell"/>
</dbReference>
<evidence type="ECO:0000256" key="1">
    <source>
        <dbReference type="ARBA" id="ARBA00004651"/>
    </source>
</evidence>
<comment type="subcellular location">
    <subcellularLocation>
        <location evidence="1">Cell membrane</location>
        <topology evidence="1">Multi-pass membrane protein</topology>
    </subcellularLocation>
</comment>
<keyword evidence="2" id="KW-0813">Transport</keyword>
<evidence type="ECO:0000256" key="5">
    <source>
        <dbReference type="ARBA" id="ARBA00022989"/>
    </source>
</evidence>
<evidence type="ECO:0000256" key="4">
    <source>
        <dbReference type="ARBA" id="ARBA00022692"/>
    </source>
</evidence>
<organism evidence="10 11">
    <name type="scientific">Fundidesulfovibrio magnetotacticus</name>
    <dbReference type="NCBI Taxonomy" id="2730080"/>
    <lineage>
        <taxon>Bacteria</taxon>
        <taxon>Pseudomonadati</taxon>
        <taxon>Thermodesulfobacteriota</taxon>
        <taxon>Desulfovibrionia</taxon>
        <taxon>Desulfovibrionales</taxon>
        <taxon>Desulfovibrionaceae</taxon>
        <taxon>Fundidesulfovibrio</taxon>
    </lineage>
</organism>
<feature type="transmembrane region" description="Helical" evidence="7">
    <location>
        <begin position="303"/>
        <end position="326"/>
    </location>
</feature>
<sequence>MNLAVRDIRHNLGRFVLTCLGLSLLLGLVLSMIGIYRGLVEEALSLSRAPGADLWVVEAGKRGPFAESSRIPGDTREVIASLSQVVSTGSMTYQSVEAMHNGKKIRLYVVGYEPGRPGGPVKIFAGRHMTRSHYEMLVDSKSGLMSGEQVRLGRNIFTVVGLTRNQVSSGGDPVAYITLRDAQRLQFELEPPVARREAERGTSPVGSDIVNAVVAKVAPGTTPDRVVEAVGRWKHLTGLSQSAQEEILTKSVVDKSRRQIGLFTVILLVVSAVIISLILYTMTMDKVREIATLKLIGAPDRTIVGLIIQEAVAMAVIGFSLGALLINLTSDFFPRRVILLPQDGLALAIVVLFLCVLASGMGVRLALKIEPSVALGG</sequence>
<reference evidence="10 11" key="1">
    <citation type="submission" date="2020-04" db="EMBL/GenBank/DDBJ databases">
        <authorList>
            <consortium name="Desulfovibrio sp. FSS-1 genome sequencing consortium"/>
            <person name="Shimoshige H."/>
            <person name="Kobayashi H."/>
            <person name="Maekawa T."/>
        </authorList>
    </citation>
    <scope>NUCLEOTIDE SEQUENCE [LARGE SCALE GENOMIC DNA]</scope>
    <source>
        <strain evidence="10 11">SIID29052-01</strain>
    </source>
</reference>
<keyword evidence="5 7" id="KW-1133">Transmembrane helix</keyword>
<dbReference type="InterPro" id="IPR051125">
    <property type="entry name" value="ABC-4/HrtB_transporter"/>
</dbReference>
<dbReference type="Proteomes" id="UP000494245">
    <property type="component" value="Unassembled WGS sequence"/>
</dbReference>
<evidence type="ECO:0000256" key="3">
    <source>
        <dbReference type="ARBA" id="ARBA00022475"/>
    </source>
</evidence>
<reference evidence="10 11" key="2">
    <citation type="submission" date="2020-05" db="EMBL/GenBank/DDBJ databases">
        <title>Draft genome sequence of Desulfovibrio sp. strainFSS-1.</title>
        <authorList>
            <person name="Shimoshige H."/>
            <person name="Kobayashi H."/>
            <person name="Maekawa T."/>
        </authorList>
    </citation>
    <scope>NUCLEOTIDE SEQUENCE [LARGE SCALE GENOMIC DNA]</scope>
    <source>
        <strain evidence="10 11">SIID29052-01</strain>
    </source>
</reference>
<dbReference type="EMBL" id="BLTE01000002">
    <property type="protein sequence ID" value="GFK92812.1"/>
    <property type="molecule type" value="Genomic_DNA"/>
</dbReference>